<reference evidence="1 2" key="1">
    <citation type="submission" date="2017-04" db="EMBL/GenBank/DDBJ databases">
        <authorList>
            <person name="Afonso C.L."/>
            <person name="Miller P.J."/>
            <person name="Scott M.A."/>
            <person name="Spackman E."/>
            <person name="Goraichik I."/>
            <person name="Dimitrov K.M."/>
            <person name="Suarez D.L."/>
            <person name="Swayne D.E."/>
        </authorList>
    </citation>
    <scope>NUCLEOTIDE SEQUENCE [LARGE SCALE GENOMIC DNA]</scope>
    <source>
        <strain evidence="1 2">KR-140</strain>
    </source>
</reference>
<protein>
    <submittedName>
        <fullName evidence="1">Uncharacterized protein</fullName>
    </submittedName>
</protein>
<gene>
    <name evidence="1" type="ORF">SAMN00790413_05119</name>
</gene>
<name>A0A1W1UUC5_9DEIO</name>
<accession>A0A1W1UUC5</accession>
<dbReference type="EMBL" id="FWWU01000007">
    <property type="protein sequence ID" value="SMB84411.1"/>
    <property type="molecule type" value="Genomic_DNA"/>
</dbReference>
<dbReference type="InterPro" id="IPR045534">
    <property type="entry name" value="DUF6428"/>
</dbReference>
<dbReference type="AlphaFoldDB" id="A0A1W1UUC5"/>
<organism evidence="1 2">
    <name type="scientific">Deinococcus hopiensis KR-140</name>
    <dbReference type="NCBI Taxonomy" id="695939"/>
    <lineage>
        <taxon>Bacteria</taxon>
        <taxon>Thermotogati</taxon>
        <taxon>Deinococcota</taxon>
        <taxon>Deinococci</taxon>
        <taxon>Deinococcales</taxon>
        <taxon>Deinococcaceae</taxon>
        <taxon>Deinococcus</taxon>
    </lineage>
</organism>
<dbReference type="Proteomes" id="UP000192582">
    <property type="component" value="Unassembled WGS sequence"/>
</dbReference>
<dbReference type="Pfam" id="PF20001">
    <property type="entry name" value="DUF6428"/>
    <property type="match status" value="1"/>
</dbReference>
<dbReference type="STRING" id="695939.SAMN00790413_05119"/>
<keyword evidence="2" id="KW-1185">Reference proteome</keyword>
<sequence>MQKIPGLTSSSTTLALLRELRAQPQRPLQFHLNGEVLVPAGYHVTEVKTVTIEAVDCGGHANAWRETVIQLMDGSAEEARAGFMTNRKFLAIYDRVVKHIPVRDEAEVRFEYGNTSIPAVQYRVSRIENTPECVIVHLRTPGVQCKAGDTCGTPVTESGSSEGCAPAGSCCSPAPAELISLS</sequence>
<evidence type="ECO:0000313" key="2">
    <source>
        <dbReference type="Proteomes" id="UP000192582"/>
    </source>
</evidence>
<proteinExistence type="predicted"/>
<evidence type="ECO:0000313" key="1">
    <source>
        <dbReference type="EMBL" id="SMB84411.1"/>
    </source>
</evidence>